<evidence type="ECO:0000313" key="1">
    <source>
        <dbReference type="EMBL" id="GBM70247.1"/>
    </source>
</evidence>
<accession>A0A4Y2HXK5</accession>
<reference evidence="1 2" key="1">
    <citation type="journal article" date="2019" name="Sci. Rep.">
        <title>Orb-weaving spider Araneus ventricosus genome elucidates the spidroin gene catalogue.</title>
        <authorList>
            <person name="Kono N."/>
            <person name="Nakamura H."/>
            <person name="Ohtoshi R."/>
            <person name="Moran D.A.P."/>
            <person name="Shinohara A."/>
            <person name="Yoshida Y."/>
            <person name="Fujiwara M."/>
            <person name="Mori M."/>
            <person name="Tomita M."/>
            <person name="Arakawa K."/>
        </authorList>
    </citation>
    <scope>NUCLEOTIDE SEQUENCE [LARGE SCALE GENOMIC DNA]</scope>
</reference>
<organism evidence="1 2">
    <name type="scientific">Araneus ventricosus</name>
    <name type="common">Orbweaver spider</name>
    <name type="synonym">Epeira ventricosa</name>
    <dbReference type="NCBI Taxonomy" id="182803"/>
    <lineage>
        <taxon>Eukaryota</taxon>
        <taxon>Metazoa</taxon>
        <taxon>Ecdysozoa</taxon>
        <taxon>Arthropoda</taxon>
        <taxon>Chelicerata</taxon>
        <taxon>Arachnida</taxon>
        <taxon>Araneae</taxon>
        <taxon>Araneomorphae</taxon>
        <taxon>Entelegynae</taxon>
        <taxon>Araneoidea</taxon>
        <taxon>Araneidae</taxon>
        <taxon>Araneus</taxon>
    </lineage>
</organism>
<protein>
    <submittedName>
        <fullName evidence="1">Uncharacterized protein</fullName>
    </submittedName>
</protein>
<evidence type="ECO:0000313" key="2">
    <source>
        <dbReference type="Proteomes" id="UP000499080"/>
    </source>
</evidence>
<dbReference type="Proteomes" id="UP000499080">
    <property type="component" value="Unassembled WGS sequence"/>
</dbReference>
<dbReference type="AlphaFoldDB" id="A0A4Y2HXK5"/>
<keyword evidence="2" id="KW-1185">Reference proteome</keyword>
<dbReference type="EMBL" id="BGPR01104601">
    <property type="protein sequence ID" value="GBM70247.1"/>
    <property type="molecule type" value="Genomic_DNA"/>
</dbReference>
<sequence>MNASEFEFLSGYGVEFTRTIGLGRLALDNWPLRRSGRSLVNYDAKHHQHPCRFITPQVRYLMSTYLETGTLYNSKFDSLFRSVLSFSDHFEQAANRSPTGTPIPNYTYFSARLLNGTTTCSDFLQSEGTSTPFPHVSTWVAFQHLWPRNQMDIQRG</sequence>
<comment type="caution">
    <text evidence="1">The sequence shown here is derived from an EMBL/GenBank/DDBJ whole genome shotgun (WGS) entry which is preliminary data.</text>
</comment>
<proteinExistence type="predicted"/>
<gene>
    <name evidence="1" type="ORF">AVEN_162921_1</name>
</gene>
<name>A0A4Y2HXK5_ARAVE</name>